<reference evidence="1 2" key="1">
    <citation type="journal article" date="2013" name="Curr. Biol.">
        <title>The Genome of the Foraminiferan Reticulomyxa filosa.</title>
        <authorList>
            <person name="Glockner G."/>
            <person name="Hulsmann N."/>
            <person name="Schleicher M."/>
            <person name="Noegel A.A."/>
            <person name="Eichinger L."/>
            <person name="Gallinger C."/>
            <person name="Pawlowski J."/>
            <person name="Sierra R."/>
            <person name="Euteneuer U."/>
            <person name="Pillet L."/>
            <person name="Moustafa A."/>
            <person name="Platzer M."/>
            <person name="Groth M."/>
            <person name="Szafranski K."/>
            <person name="Schliwa M."/>
        </authorList>
    </citation>
    <scope>NUCLEOTIDE SEQUENCE [LARGE SCALE GENOMIC DNA]</scope>
</reference>
<sequence>MEKLGLVWGTDVITVGSDGVWDCWKWEIFASYVNDTVTKMKLDTKKVVSVILRHTISRAKSCFGEACFDDASLIIVSLLPQLFPSIDQVFHNECMASSSSSDIQNVTNNNNGNTSLDNGHLVVDQHTVLENGNVNHNNINAITSDAKNVEREDESKEEILLSATSASLRLTATSNNSKLCIHSFNSLGKTTITHPVTITKPTKIETATNHLFLKKIKTKQKKKTMIFLTSFERHSKSLTKMWQMEASNF</sequence>
<accession>X6N1H3</accession>
<organism evidence="1 2">
    <name type="scientific">Reticulomyxa filosa</name>
    <dbReference type="NCBI Taxonomy" id="46433"/>
    <lineage>
        <taxon>Eukaryota</taxon>
        <taxon>Sar</taxon>
        <taxon>Rhizaria</taxon>
        <taxon>Retaria</taxon>
        <taxon>Foraminifera</taxon>
        <taxon>Monothalamids</taxon>
        <taxon>Reticulomyxidae</taxon>
        <taxon>Reticulomyxa</taxon>
    </lineage>
</organism>
<name>X6N1H3_RETFI</name>
<evidence type="ECO:0008006" key="3">
    <source>
        <dbReference type="Google" id="ProtNLM"/>
    </source>
</evidence>
<dbReference type="EMBL" id="ASPP01012901">
    <property type="protein sequence ID" value="ETO20130.1"/>
    <property type="molecule type" value="Genomic_DNA"/>
</dbReference>
<evidence type="ECO:0000313" key="1">
    <source>
        <dbReference type="EMBL" id="ETO20130.1"/>
    </source>
</evidence>
<evidence type="ECO:0000313" key="2">
    <source>
        <dbReference type="Proteomes" id="UP000023152"/>
    </source>
</evidence>
<proteinExistence type="predicted"/>
<comment type="caution">
    <text evidence="1">The sequence shown here is derived from an EMBL/GenBank/DDBJ whole genome shotgun (WGS) entry which is preliminary data.</text>
</comment>
<keyword evidence="2" id="KW-1185">Reference proteome</keyword>
<protein>
    <recommendedName>
        <fullName evidence="3">PPM-type phosphatase domain-containing protein</fullName>
    </recommendedName>
</protein>
<gene>
    <name evidence="1" type="ORF">RFI_17088</name>
</gene>
<dbReference type="AlphaFoldDB" id="X6N1H3"/>
<dbReference type="Proteomes" id="UP000023152">
    <property type="component" value="Unassembled WGS sequence"/>
</dbReference>